<keyword evidence="3 5" id="KW-0808">Transferase</keyword>
<organism evidence="5 6">
    <name type="scientific">Paenibacillus vulneris</name>
    <dbReference type="NCBI Taxonomy" id="1133364"/>
    <lineage>
        <taxon>Bacteria</taxon>
        <taxon>Bacillati</taxon>
        <taxon>Bacillota</taxon>
        <taxon>Bacilli</taxon>
        <taxon>Bacillales</taxon>
        <taxon>Paenibacillaceae</taxon>
        <taxon>Paenibacillus</taxon>
    </lineage>
</organism>
<accession>A0ABW3UIT4</accession>
<dbReference type="GO" id="GO:0008168">
    <property type="term" value="F:methyltransferase activity"/>
    <property type="evidence" value="ECO:0007669"/>
    <property type="project" value="UniProtKB-KW"/>
</dbReference>
<dbReference type="InterPro" id="IPR013216">
    <property type="entry name" value="Methyltransf_11"/>
</dbReference>
<dbReference type="SUPFAM" id="SSF53335">
    <property type="entry name" value="S-adenosyl-L-methionine-dependent methyltransferases"/>
    <property type="match status" value="1"/>
</dbReference>
<dbReference type="Proteomes" id="UP001597180">
    <property type="component" value="Unassembled WGS sequence"/>
</dbReference>
<comment type="similarity">
    <text evidence="1">Belongs to the methyltransferase superfamily.</text>
</comment>
<name>A0ABW3UIT4_9BACL</name>
<dbReference type="GO" id="GO:0032259">
    <property type="term" value="P:methylation"/>
    <property type="evidence" value="ECO:0007669"/>
    <property type="project" value="UniProtKB-KW"/>
</dbReference>
<evidence type="ECO:0000256" key="3">
    <source>
        <dbReference type="ARBA" id="ARBA00022679"/>
    </source>
</evidence>
<sequence length="209" mass="23993">MQAGQPYWDHIFAEPQDSKPDYDDWLLKHKGLLEASREIPILDLGCGAGGDTLCLTELGYRVIACDFSDVALSRVKMHIPSAEVRKVNLAELLPFEKNSAQVIVADLSLHYFSWEKTEAIFNELQRVLVPGGHLLCRVNSIQDVHFGAGEGNEIEPRFYEQSGQFKRFFNRDDLIRLLSNWQLEFIQEATMNRYHKPKKLWEFAAAKPK</sequence>
<gene>
    <name evidence="5" type="ORF">ACFQ4B_04870</name>
</gene>
<evidence type="ECO:0000259" key="4">
    <source>
        <dbReference type="Pfam" id="PF08241"/>
    </source>
</evidence>
<reference evidence="6" key="1">
    <citation type="journal article" date="2019" name="Int. J. Syst. Evol. Microbiol.">
        <title>The Global Catalogue of Microorganisms (GCM) 10K type strain sequencing project: providing services to taxonomists for standard genome sequencing and annotation.</title>
        <authorList>
            <consortium name="The Broad Institute Genomics Platform"/>
            <consortium name="The Broad Institute Genome Sequencing Center for Infectious Disease"/>
            <person name="Wu L."/>
            <person name="Ma J."/>
        </authorList>
    </citation>
    <scope>NUCLEOTIDE SEQUENCE [LARGE SCALE GENOMIC DNA]</scope>
    <source>
        <strain evidence="6">CCUG 53270</strain>
    </source>
</reference>
<dbReference type="InterPro" id="IPR029063">
    <property type="entry name" value="SAM-dependent_MTases_sf"/>
</dbReference>
<dbReference type="CDD" id="cd02440">
    <property type="entry name" value="AdoMet_MTases"/>
    <property type="match status" value="1"/>
</dbReference>
<dbReference type="PANTHER" id="PTHR44942:SF4">
    <property type="entry name" value="METHYLTRANSFERASE TYPE 11 DOMAIN-CONTAINING PROTEIN"/>
    <property type="match status" value="1"/>
</dbReference>
<feature type="domain" description="Methyltransferase type 11" evidence="4">
    <location>
        <begin position="42"/>
        <end position="136"/>
    </location>
</feature>
<proteinExistence type="inferred from homology"/>
<evidence type="ECO:0000313" key="6">
    <source>
        <dbReference type="Proteomes" id="UP001597180"/>
    </source>
</evidence>
<keyword evidence="2 5" id="KW-0489">Methyltransferase</keyword>
<dbReference type="EMBL" id="JBHTLU010000012">
    <property type="protein sequence ID" value="MFD1219439.1"/>
    <property type="molecule type" value="Genomic_DNA"/>
</dbReference>
<dbReference type="InterPro" id="IPR051052">
    <property type="entry name" value="Diverse_substrate_MTase"/>
</dbReference>
<keyword evidence="6" id="KW-1185">Reference proteome</keyword>
<dbReference type="PANTHER" id="PTHR44942">
    <property type="entry name" value="METHYLTRANSF_11 DOMAIN-CONTAINING PROTEIN"/>
    <property type="match status" value="1"/>
</dbReference>
<dbReference type="RefSeq" id="WP_345594237.1">
    <property type="nucleotide sequence ID" value="NZ_BAABJG010000054.1"/>
</dbReference>
<evidence type="ECO:0000313" key="5">
    <source>
        <dbReference type="EMBL" id="MFD1219439.1"/>
    </source>
</evidence>
<comment type="caution">
    <text evidence="5">The sequence shown here is derived from an EMBL/GenBank/DDBJ whole genome shotgun (WGS) entry which is preliminary data.</text>
</comment>
<dbReference type="Gene3D" id="3.40.50.150">
    <property type="entry name" value="Vaccinia Virus protein VP39"/>
    <property type="match status" value="1"/>
</dbReference>
<evidence type="ECO:0000256" key="1">
    <source>
        <dbReference type="ARBA" id="ARBA00008361"/>
    </source>
</evidence>
<protein>
    <submittedName>
        <fullName evidence="5">Class I SAM-dependent methyltransferase</fullName>
        <ecNumber evidence="5">2.1.-.-</ecNumber>
    </submittedName>
</protein>
<dbReference type="EC" id="2.1.-.-" evidence="5"/>
<dbReference type="Pfam" id="PF08241">
    <property type="entry name" value="Methyltransf_11"/>
    <property type="match status" value="1"/>
</dbReference>
<evidence type="ECO:0000256" key="2">
    <source>
        <dbReference type="ARBA" id="ARBA00022603"/>
    </source>
</evidence>